<protein>
    <submittedName>
        <fullName evidence="1">Uncharacterized protein</fullName>
    </submittedName>
</protein>
<evidence type="ECO:0000313" key="1">
    <source>
        <dbReference type="EMBL" id="GAC13582.1"/>
    </source>
</evidence>
<evidence type="ECO:0000313" key="2">
    <source>
        <dbReference type="Proteomes" id="UP000006334"/>
    </source>
</evidence>
<dbReference type="AlphaFoldDB" id="K6Y5R7"/>
<name>K6Y5R7_9ALTE</name>
<organism evidence="1 2">
    <name type="scientific">Aliiglaciecola lipolytica E3</name>
    <dbReference type="NCBI Taxonomy" id="1127673"/>
    <lineage>
        <taxon>Bacteria</taxon>
        <taxon>Pseudomonadati</taxon>
        <taxon>Pseudomonadota</taxon>
        <taxon>Gammaproteobacteria</taxon>
        <taxon>Alteromonadales</taxon>
        <taxon>Alteromonadaceae</taxon>
        <taxon>Aliiglaciecola</taxon>
    </lineage>
</organism>
<dbReference type="EMBL" id="BAEN01000021">
    <property type="protein sequence ID" value="GAC13582.1"/>
    <property type="molecule type" value="Genomic_DNA"/>
</dbReference>
<dbReference type="Proteomes" id="UP000006334">
    <property type="component" value="Unassembled WGS sequence"/>
</dbReference>
<sequence>MDAHIDALQTSFNQQDYHQVVEKYDRLLESVANDEDAIKEYDKFRALKISSLLMLKNDERVAAEIAYLNDRYQDDEMVMYYVVKLLEQLGALQQILLLKSKHRIVLATQCYVAQHLNEIGQWAKFQQLFVEQPPTTRDRLIKFRIGKGDEQVSYSFTDQVTAFNINADLPNNNMFIEFQIQAENFSAKASIPGPSNDAICETGYVEFASDLEPQSQEVNFYDVKTYPYISPFGIIVEAGEMEIIINNIQDVEPNLN</sequence>
<reference evidence="1 2" key="1">
    <citation type="journal article" date="2017" name="Antonie Van Leeuwenhoek">
        <title>Rhizobium rhizosphaerae sp. nov., a novel species isolated from rice rhizosphere.</title>
        <authorList>
            <person name="Zhao J.J."/>
            <person name="Zhang J."/>
            <person name="Zhang R.J."/>
            <person name="Zhang C.W."/>
            <person name="Yin H.Q."/>
            <person name="Zhang X.X."/>
        </authorList>
    </citation>
    <scope>NUCLEOTIDE SEQUENCE [LARGE SCALE GENOMIC DNA]</scope>
    <source>
        <strain evidence="1 2">E3</strain>
    </source>
</reference>
<accession>K6Y5R7</accession>
<keyword evidence="2" id="KW-1185">Reference proteome</keyword>
<gene>
    <name evidence="1" type="ORF">GLIP_0939</name>
</gene>
<proteinExistence type="predicted"/>
<dbReference type="RefSeq" id="WP_008843399.1">
    <property type="nucleotide sequence ID" value="NZ_BAEN01000021.1"/>
</dbReference>
<comment type="caution">
    <text evidence="1">The sequence shown here is derived from an EMBL/GenBank/DDBJ whole genome shotgun (WGS) entry which is preliminary data.</text>
</comment>